<sequence>MSTQLAQFTDKIHDIARHILASEGHPLVGKPCSCRKGVRTTRCKDCTSHVPSCDTCFLRDHAANPFHFAEKWNGRYFERMSQSDIGRILHLGHEGNPCPSNKTVTLHLDVVHINGVHGCKAMYCECTTRGKHWEQLLDAELFPATLAKPATAFSFGAIKLFDLISTISKTSAMDFVSTLRRLTNNAFTDDVPDFYKAFRRIMRIWRTIQMNKRAGVYHGVVDPSKDEFCLALKCPACPQPGFNMPLKFRVEPSGKDRHKYTLYLSIDGNFKQQLKIKNCDPDDIELFI</sequence>
<dbReference type="AlphaFoldDB" id="A0A0H2QXI5"/>
<dbReference type="Proteomes" id="UP000053477">
    <property type="component" value="Unassembled WGS sequence"/>
</dbReference>
<keyword evidence="3" id="KW-1185">Reference proteome</keyword>
<reference evidence="2 3" key="1">
    <citation type="submission" date="2015-04" db="EMBL/GenBank/DDBJ databases">
        <title>Complete genome sequence of Schizopora paradoxa KUC8140, a cosmopolitan wood degrader in East Asia.</title>
        <authorList>
            <consortium name="DOE Joint Genome Institute"/>
            <person name="Min B."/>
            <person name="Park H."/>
            <person name="Jang Y."/>
            <person name="Kim J.-J."/>
            <person name="Kim K.H."/>
            <person name="Pangilinan J."/>
            <person name="Lipzen A."/>
            <person name="Riley R."/>
            <person name="Grigoriev I.V."/>
            <person name="Spatafora J.W."/>
            <person name="Choi I.-G."/>
        </authorList>
    </citation>
    <scope>NUCLEOTIDE SEQUENCE [LARGE SCALE GENOMIC DNA]</scope>
    <source>
        <strain evidence="2 3">KUC8140</strain>
    </source>
</reference>
<evidence type="ECO:0000259" key="1">
    <source>
        <dbReference type="Pfam" id="PF18803"/>
    </source>
</evidence>
<proteinExistence type="predicted"/>
<accession>A0A0H2QXI5</accession>
<gene>
    <name evidence="2" type="ORF">SCHPADRAFT_841058</name>
</gene>
<feature type="non-terminal residue" evidence="2">
    <location>
        <position position="288"/>
    </location>
</feature>
<evidence type="ECO:0000313" key="3">
    <source>
        <dbReference type="Proteomes" id="UP000053477"/>
    </source>
</evidence>
<evidence type="ECO:0000313" key="2">
    <source>
        <dbReference type="EMBL" id="KLO04069.1"/>
    </source>
</evidence>
<organism evidence="2 3">
    <name type="scientific">Schizopora paradoxa</name>
    <dbReference type="NCBI Taxonomy" id="27342"/>
    <lineage>
        <taxon>Eukaryota</taxon>
        <taxon>Fungi</taxon>
        <taxon>Dikarya</taxon>
        <taxon>Basidiomycota</taxon>
        <taxon>Agaricomycotina</taxon>
        <taxon>Agaricomycetes</taxon>
        <taxon>Hymenochaetales</taxon>
        <taxon>Schizoporaceae</taxon>
        <taxon>Schizopora</taxon>
    </lineage>
</organism>
<dbReference type="EMBL" id="KQ086731">
    <property type="protein sequence ID" value="KLO04069.1"/>
    <property type="molecule type" value="Genomic_DNA"/>
</dbReference>
<dbReference type="InterPro" id="IPR041457">
    <property type="entry name" value="CxC2_KDZ-assoc"/>
</dbReference>
<dbReference type="Pfam" id="PF18803">
    <property type="entry name" value="CxC2"/>
    <property type="match status" value="1"/>
</dbReference>
<dbReference type="STRING" id="27342.A0A0H2QXI5"/>
<name>A0A0H2QXI5_9AGAM</name>
<dbReference type="OrthoDB" id="3257613at2759"/>
<dbReference type="InParanoid" id="A0A0H2QXI5"/>
<protein>
    <recommendedName>
        <fullName evidence="1">CxC2-like cysteine cluster KDZ transposase-associated domain-containing protein</fullName>
    </recommendedName>
</protein>
<feature type="domain" description="CxC2-like cysteine cluster KDZ transposase-associated" evidence="1">
    <location>
        <begin position="84"/>
        <end position="186"/>
    </location>
</feature>